<sequence length="96" mass="11012">MDHTNDSSRSDMEDLIESSKMKLLDIIQSGMDSGHIDQKEQNRLIEYYDKHPGAFWYIAKNDEGFYSDIKDCIPDPVTHLIFGQNSNTNIHSFSGN</sequence>
<dbReference type="RefSeq" id="YP_010842209.1">
    <property type="nucleotide sequence ID" value="NC_079139.1"/>
</dbReference>
<dbReference type="GeneID" id="80558806"/>
<reference evidence="1 2" key="1">
    <citation type="submission" date="2021-02" db="EMBL/GenBank/DDBJ databases">
        <title>Cotonvirus japonicus, which uses Golgi apparatus of host cells for its virion factory, phylogenetically links tailed tupanvirus and icosahedral mimivirus.</title>
        <authorList>
            <person name="Takahashi H."/>
            <person name="Fukaya S."/>
            <person name="Song C."/>
            <person name="Murata K."/>
            <person name="Takemura M."/>
        </authorList>
    </citation>
    <scope>NUCLEOTIDE SEQUENCE [LARGE SCALE GENOMIC DNA]</scope>
</reference>
<protein>
    <submittedName>
        <fullName evidence="1">Uncharacterized protein</fullName>
    </submittedName>
</protein>
<accession>A0ABM7NU62</accession>
<organism evidence="1 2">
    <name type="scientific">Cotonvirus japonicus</name>
    <dbReference type="NCBI Taxonomy" id="2811091"/>
    <lineage>
        <taxon>Viruses</taxon>
        <taxon>Varidnaviria</taxon>
        <taxon>Bamfordvirae</taxon>
        <taxon>Nucleocytoviricota</taxon>
        <taxon>Megaviricetes</taxon>
        <taxon>Imitervirales</taxon>
        <taxon>Mimiviridae</taxon>
        <taxon>Megamimivirinae</taxon>
        <taxon>Cotonvirus</taxon>
        <taxon>Cotonvirus japonicum</taxon>
    </lineage>
</organism>
<name>A0ABM7NU62_9VIRU</name>
<evidence type="ECO:0000313" key="1">
    <source>
        <dbReference type="EMBL" id="BCS83601.1"/>
    </source>
</evidence>
<proteinExistence type="predicted"/>
<keyword evidence="2" id="KW-1185">Reference proteome</keyword>
<dbReference type="EMBL" id="AP024483">
    <property type="protein sequence ID" value="BCS83601.1"/>
    <property type="molecule type" value="Genomic_DNA"/>
</dbReference>
<dbReference type="Proteomes" id="UP001321479">
    <property type="component" value="Segment"/>
</dbReference>
<evidence type="ECO:0000313" key="2">
    <source>
        <dbReference type="Proteomes" id="UP001321479"/>
    </source>
</evidence>